<dbReference type="Pfam" id="PF13194">
    <property type="entry name" value="DUF4010"/>
    <property type="match status" value="1"/>
</dbReference>
<keyword evidence="1" id="KW-1133">Transmembrane helix</keyword>
<feature type="domain" description="MgtC/SapB/SrpB/YhiD N-terminal" evidence="2">
    <location>
        <begin position="24"/>
        <end position="148"/>
    </location>
</feature>
<dbReference type="EMBL" id="JAUEDK010000029">
    <property type="protein sequence ID" value="MDN0076261.1"/>
    <property type="molecule type" value="Genomic_DNA"/>
</dbReference>
<organism evidence="4 5">
    <name type="scientific">Crenobacter oryzisoli</name>
    <dbReference type="NCBI Taxonomy" id="3056844"/>
    <lineage>
        <taxon>Bacteria</taxon>
        <taxon>Pseudomonadati</taxon>
        <taxon>Pseudomonadota</taxon>
        <taxon>Betaproteobacteria</taxon>
        <taxon>Neisseriales</taxon>
        <taxon>Neisseriaceae</taxon>
        <taxon>Crenobacter</taxon>
    </lineage>
</organism>
<reference evidence="4" key="1">
    <citation type="submission" date="2023-06" db="EMBL/GenBank/DDBJ databases">
        <authorList>
            <person name="Zhang S."/>
        </authorList>
    </citation>
    <scope>NUCLEOTIDE SEQUENCE</scope>
    <source>
        <strain evidence="4">SG2303</strain>
    </source>
</reference>
<feature type="transmembrane region" description="Helical" evidence="1">
    <location>
        <begin position="159"/>
        <end position="178"/>
    </location>
</feature>
<dbReference type="InterPro" id="IPR049177">
    <property type="entry name" value="MgtC_SapB_SrpB_YhiD_N"/>
</dbReference>
<evidence type="ECO:0000259" key="3">
    <source>
        <dbReference type="Pfam" id="PF13194"/>
    </source>
</evidence>
<comment type="caution">
    <text evidence="4">The sequence shown here is derived from an EMBL/GenBank/DDBJ whole genome shotgun (WGS) entry which is preliminary data.</text>
</comment>
<evidence type="ECO:0000259" key="2">
    <source>
        <dbReference type="Pfam" id="PF02308"/>
    </source>
</evidence>
<feature type="transmembrane region" description="Helical" evidence="1">
    <location>
        <begin position="47"/>
        <end position="64"/>
    </location>
</feature>
<feature type="transmembrane region" description="Helical" evidence="1">
    <location>
        <begin position="350"/>
        <end position="374"/>
    </location>
</feature>
<dbReference type="PANTHER" id="PTHR39084:SF1">
    <property type="entry name" value="DUF4010 DOMAIN-CONTAINING PROTEIN"/>
    <property type="match status" value="1"/>
</dbReference>
<keyword evidence="5" id="KW-1185">Reference proteome</keyword>
<feature type="transmembrane region" description="Helical" evidence="1">
    <location>
        <begin position="190"/>
        <end position="209"/>
    </location>
</feature>
<keyword evidence="1" id="KW-0812">Transmembrane</keyword>
<dbReference type="Pfam" id="PF02308">
    <property type="entry name" value="MgtC"/>
    <property type="match status" value="1"/>
</dbReference>
<feature type="transmembrane region" description="Helical" evidence="1">
    <location>
        <begin position="251"/>
        <end position="275"/>
    </location>
</feature>
<gene>
    <name evidence="4" type="ORF">QU481_15345</name>
</gene>
<evidence type="ECO:0000256" key="1">
    <source>
        <dbReference type="SAM" id="Phobius"/>
    </source>
</evidence>
<evidence type="ECO:0000313" key="5">
    <source>
        <dbReference type="Proteomes" id="UP001168540"/>
    </source>
</evidence>
<name>A0ABT7XR38_9NEIS</name>
<feature type="transmembrane region" description="Helical" evidence="1">
    <location>
        <begin position="17"/>
        <end position="35"/>
    </location>
</feature>
<proteinExistence type="predicted"/>
<feature type="transmembrane region" description="Helical" evidence="1">
    <location>
        <begin position="282"/>
        <end position="302"/>
    </location>
</feature>
<accession>A0ABT7XR38</accession>
<feature type="transmembrane region" description="Helical" evidence="1">
    <location>
        <begin position="380"/>
        <end position="404"/>
    </location>
</feature>
<feature type="transmembrane region" description="Helical" evidence="1">
    <location>
        <begin position="221"/>
        <end position="239"/>
    </location>
</feature>
<protein>
    <submittedName>
        <fullName evidence="4">MgtC/SapB family protein</fullName>
    </submittedName>
</protein>
<sequence length="437" mass="46164">MHGVDLATFFNLQGTPFAFLPRFAVALSIGLLIGVERERKRHALAGIRTFPLAALFGCLTGMLAEQTGAPLLPPIGLLTIAAFGFLPHSHIPNEGDPAVPVSEPHTTTLIALLVTYSLGLLIWHGGSSLAVALGVATAALLYLKPELTGLLQKLARHDFLSLLQFVALSFIVLPILPNRSFGPYHAFNPYIVWLMVVLIVGVSLSGYLLVRLLGERASGPLLGILGGLASSTATSLVYSREVRTNPASAPFAKLVILFANLILFARLIVLALLVVPGAARPIALMMLPGLVIGLLAMLPRWAHQRHANAEQPAMALSNPTELKLAFGFATIFAVVMFCAAWLNTEFGNKGVYAVALISGLYELDAISLTVLNLFSDQRIGAAAMLTALALAVMANTALKLGVILTIGGVPLARQCLPTLAASLLGMGIGGWLALQTL</sequence>
<dbReference type="Proteomes" id="UP001168540">
    <property type="component" value="Unassembled WGS sequence"/>
</dbReference>
<keyword evidence="1" id="KW-0472">Membrane</keyword>
<dbReference type="PANTHER" id="PTHR39084">
    <property type="entry name" value="MEMBRANE PROTEIN-RELATED"/>
    <property type="match status" value="1"/>
</dbReference>
<feature type="domain" description="DUF4010" evidence="3">
    <location>
        <begin position="197"/>
        <end position="407"/>
    </location>
</feature>
<evidence type="ECO:0000313" key="4">
    <source>
        <dbReference type="EMBL" id="MDN0076261.1"/>
    </source>
</evidence>
<dbReference type="InterPro" id="IPR025105">
    <property type="entry name" value="DUF4010"/>
</dbReference>
<dbReference type="RefSeq" id="WP_289830938.1">
    <property type="nucleotide sequence ID" value="NZ_JAUEDK010000029.1"/>
</dbReference>
<feature type="transmembrane region" description="Helical" evidence="1">
    <location>
        <begin position="121"/>
        <end position="143"/>
    </location>
</feature>
<feature type="transmembrane region" description="Helical" evidence="1">
    <location>
        <begin position="322"/>
        <end position="343"/>
    </location>
</feature>
<feature type="transmembrane region" description="Helical" evidence="1">
    <location>
        <begin position="416"/>
        <end position="434"/>
    </location>
</feature>